<dbReference type="PROSITE" id="PS50966">
    <property type="entry name" value="ZF_SWIM"/>
    <property type="match status" value="1"/>
</dbReference>
<evidence type="ECO:0000313" key="10">
    <source>
        <dbReference type="RefSeq" id="XP_027090176.1"/>
    </source>
</evidence>
<evidence type="ECO:0000256" key="6">
    <source>
        <dbReference type="ARBA" id="ARBA00023172"/>
    </source>
</evidence>
<dbReference type="SMART" id="SM00575">
    <property type="entry name" value="ZnF_PMZ"/>
    <property type="match status" value="1"/>
</dbReference>
<keyword evidence="4" id="KW-0862">Zinc</keyword>
<protein>
    <recommendedName>
        <fullName evidence="8">SWIM-type domain-containing protein</fullName>
    </recommendedName>
</protein>
<keyword evidence="5" id="KW-0238">DNA-binding</keyword>
<evidence type="ECO:0000256" key="7">
    <source>
        <dbReference type="PROSITE-ProRule" id="PRU00325"/>
    </source>
</evidence>
<gene>
    <name evidence="10" type="primary">LOC113711195</name>
</gene>
<dbReference type="Pfam" id="PF10551">
    <property type="entry name" value="MULE"/>
    <property type="match status" value="1"/>
</dbReference>
<dbReference type="GO" id="GO:0008270">
    <property type="term" value="F:zinc ion binding"/>
    <property type="evidence" value="ECO:0007669"/>
    <property type="project" value="UniProtKB-KW"/>
</dbReference>
<dbReference type="InterPro" id="IPR018289">
    <property type="entry name" value="MULE_transposase_dom"/>
</dbReference>
<evidence type="ECO:0000256" key="3">
    <source>
        <dbReference type="ARBA" id="ARBA00022771"/>
    </source>
</evidence>
<name>A0A6P6UIT0_COFAR</name>
<evidence type="ECO:0000313" key="9">
    <source>
        <dbReference type="Proteomes" id="UP001652660"/>
    </source>
</evidence>
<proteinExistence type="predicted"/>
<evidence type="ECO:0000256" key="1">
    <source>
        <dbReference type="ARBA" id="ARBA00022578"/>
    </source>
</evidence>
<dbReference type="PANTHER" id="PTHR31973">
    <property type="entry name" value="POLYPROTEIN, PUTATIVE-RELATED"/>
    <property type="match status" value="1"/>
</dbReference>
<accession>A0A6P6UIT0</accession>
<keyword evidence="9" id="KW-1185">Reference proteome</keyword>
<keyword evidence="2" id="KW-0479">Metal-binding</keyword>
<evidence type="ECO:0000256" key="2">
    <source>
        <dbReference type="ARBA" id="ARBA00022723"/>
    </source>
</evidence>
<keyword evidence="3 7" id="KW-0863">Zinc-finger</keyword>
<keyword evidence="6" id="KW-0233">DNA recombination</keyword>
<organism evidence="9 10">
    <name type="scientific">Coffea arabica</name>
    <name type="common">Arabian coffee</name>
    <dbReference type="NCBI Taxonomy" id="13443"/>
    <lineage>
        <taxon>Eukaryota</taxon>
        <taxon>Viridiplantae</taxon>
        <taxon>Streptophyta</taxon>
        <taxon>Embryophyta</taxon>
        <taxon>Tracheophyta</taxon>
        <taxon>Spermatophyta</taxon>
        <taxon>Magnoliopsida</taxon>
        <taxon>eudicotyledons</taxon>
        <taxon>Gunneridae</taxon>
        <taxon>Pentapetalae</taxon>
        <taxon>asterids</taxon>
        <taxon>lamiids</taxon>
        <taxon>Gentianales</taxon>
        <taxon>Rubiaceae</taxon>
        <taxon>Ixoroideae</taxon>
        <taxon>Gardenieae complex</taxon>
        <taxon>Bertiereae - Coffeeae clade</taxon>
        <taxon>Coffeeae</taxon>
        <taxon>Coffea</taxon>
    </lineage>
</organism>
<sequence length="395" mass="45380">MKGDGRLEVRTFQQKHKCGFSYHNKSVKFGWIGRKYVNTFRENPKLDNASFKNLVMKENKCYLSRHQDYRARKIGRELAQGSDVDQYNKLPKYINEILRSNPGSTVVMKVAEDYCDSVTKQGKFQRLYMCFAGVKKRFLDTCRPVFGLDETFLKDAAGGVLLTAVGVDPNNGLYPIAYVATEGETKDSWIWFLTLLKKDLKIENDYEWTIISDKQKGIIQACDSVFPGAGHRFCMKHMHSNMVAAGFKGTAMRQALWKAVKATTHAQFIRRMEAIEELDVDAIKWLEDKNPAEWRRVHCCHDGGIAHVVMQRMQENGDIAREKWSKFGFCPKIRKMMKVNIDKATYYVPYKSNDVSFEVADPYAEKWAVNIKDRTCSCRKWDLTGIPCAHAISAL</sequence>
<feature type="domain" description="SWIM-type" evidence="8">
    <location>
        <begin position="367"/>
        <end position="395"/>
    </location>
</feature>
<dbReference type="GeneID" id="113711195"/>
<dbReference type="InterPro" id="IPR006564">
    <property type="entry name" value="Znf_PMZ"/>
</dbReference>
<reference evidence="9" key="1">
    <citation type="journal article" date="2025" name="Foods">
        <title>Unveiling the Microbial Signatures of Arabica Coffee Cherries: Insights into Ripeness Specific Diversity, Functional Traits, and Implications for Quality and Safety.</title>
        <authorList>
            <consortium name="RefSeq"/>
            <person name="Tenea G.N."/>
            <person name="Cifuentes V."/>
            <person name="Reyes P."/>
            <person name="Cevallos-Vallejos M."/>
        </authorList>
    </citation>
    <scope>NUCLEOTIDE SEQUENCE [LARGE SCALE GENOMIC DNA]</scope>
</reference>
<evidence type="ECO:0000256" key="5">
    <source>
        <dbReference type="ARBA" id="ARBA00023125"/>
    </source>
</evidence>
<dbReference type="PROSITE" id="PS01007">
    <property type="entry name" value="TRANSPOSASE_MUTATOR"/>
    <property type="match status" value="1"/>
</dbReference>
<evidence type="ECO:0000256" key="4">
    <source>
        <dbReference type="ARBA" id="ARBA00022833"/>
    </source>
</evidence>
<dbReference type="GO" id="GO:0003677">
    <property type="term" value="F:DNA binding"/>
    <property type="evidence" value="ECO:0007669"/>
    <property type="project" value="UniProtKB-KW"/>
</dbReference>
<reference evidence="10" key="2">
    <citation type="submission" date="2025-08" db="UniProtKB">
        <authorList>
            <consortium name="RefSeq"/>
        </authorList>
    </citation>
    <scope>IDENTIFICATION</scope>
    <source>
        <tissue evidence="10">Leaves</tissue>
    </source>
</reference>
<dbReference type="AlphaFoldDB" id="A0A6P6UIT0"/>
<dbReference type="InterPro" id="IPR007527">
    <property type="entry name" value="Znf_SWIM"/>
</dbReference>
<dbReference type="Pfam" id="PF04434">
    <property type="entry name" value="SWIM"/>
    <property type="match status" value="1"/>
</dbReference>
<dbReference type="InterPro" id="IPR001207">
    <property type="entry name" value="Transposase_mutator"/>
</dbReference>
<dbReference type="GO" id="GO:0004803">
    <property type="term" value="F:transposase activity"/>
    <property type="evidence" value="ECO:0007669"/>
    <property type="project" value="InterPro"/>
</dbReference>
<dbReference type="GO" id="GO:0006313">
    <property type="term" value="P:DNA transposition"/>
    <property type="evidence" value="ECO:0007669"/>
    <property type="project" value="InterPro"/>
</dbReference>
<dbReference type="RefSeq" id="XP_027090176.1">
    <property type="nucleotide sequence ID" value="XM_027234375.1"/>
</dbReference>
<keyword evidence="1" id="KW-0815">Transposition</keyword>
<dbReference type="Proteomes" id="UP001652660">
    <property type="component" value="Chromosome 10e"/>
</dbReference>
<dbReference type="PANTHER" id="PTHR31973:SF191">
    <property type="entry name" value="OS05G0489400 PROTEIN"/>
    <property type="match status" value="1"/>
</dbReference>
<dbReference type="OrthoDB" id="1743623at2759"/>
<evidence type="ECO:0000259" key="8">
    <source>
        <dbReference type="PROSITE" id="PS50966"/>
    </source>
</evidence>